<dbReference type="STRING" id="40571.SAMN05660733_00469"/>
<evidence type="ECO:0000259" key="9">
    <source>
        <dbReference type="Pfam" id="PF05922"/>
    </source>
</evidence>
<feature type="active site" description="Charge relay system" evidence="5 6">
    <location>
        <position position="149"/>
    </location>
</feature>
<dbReference type="EMBL" id="FWYC01000003">
    <property type="protein sequence ID" value="SMC55552.1"/>
    <property type="molecule type" value="Genomic_DNA"/>
</dbReference>
<evidence type="ECO:0000259" key="8">
    <source>
        <dbReference type="Pfam" id="PF00082"/>
    </source>
</evidence>
<reference evidence="11" key="1">
    <citation type="submission" date="2017-04" db="EMBL/GenBank/DDBJ databases">
        <authorList>
            <person name="Varghese N."/>
            <person name="Submissions S."/>
        </authorList>
    </citation>
    <scope>NUCLEOTIDE SEQUENCE [LARGE SCALE GENOMIC DNA]</scope>
    <source>
        <strain evidence="11">DSM 44073</strain>
    </source>
</reference>
<dbReference type="Gene3D" id="3.30.70.80">
    <property type="entry name" value="Peptidase S8 propeptide/proteinase inhibitor I9"/>
    <property type="match status" value="1"/>
</dbReference>
<feature type="active site" description="Charge relay system" evidence="5 6">
    <location>
        <position position="182"/>
    </location>
</feature>
<dbReference type="GO" id="GO:0005615">
    <property type="term" value="C:extracellular space"/>
    <property type="evidence" value="ECO:0007669"/>
    <property type="project" value="TreeGrafter"/>
</dbReference>
<dbReference type="InterPro" id="IPR015500">
    <property type="entry name" value="Peptidase_S8_subtilisin-rel"/>
</dbReference>
<dbReference type="SUPFAM" id="SSF52743">
    <property type="entry name" value="Subtilisin-like"/>
    <property type="match status" value="1"/>
</dbReference>
<dbReference type="GO" id="GO:0006508">
    <property type="term" value="P:proteolysis"/>
    <property type="evidence" value="ECO:0007669"/>
    <property type="project" value="UniProtKB-KW"/>
</dbReference>
<evidence type="ECO:0000256" key="3">
    <source>
        <dbReference type="ARBA" id="ARBA00022801"/>
    </source>
</evidence>
<dbReference type="InterPro" id="IPR037045">
    <property type="entry name" value="S8pro/Inhibitor_I9_sf"/>
</dbReference>
<evidence type="ECO:0000256" key="1">
    <source>
        <dbReference type="ARBA" id="ARBA00011073"/>
    </source>
</evidence>
<keyword evidence="11" id="KW-1185">Reference proteome</keyword>
<dbReference type="InterPro" id="IPR022398">
    <property type="entry name" value="Peptidase_S8_His-AS"/>
</dbReference>
<dbReference type="PRINTS" id="PR00723">
    <property type="entry name" value="SUBTILISIN"/>
</dbReference>
<dbReference type="PROSITE" id="PS00137">
    <property type="entry name" value="SUBTILASE_HIS"/>
    <property type="match status" value="1"/>
</dbReference>
<dbReference type="Gene3D" id="3.40.50.200">
    <property type="entry name" value="Peptidase S8/S53 domain"/>
    <property type="match status" value="1"/>
</dbReference>
<feature type="domain" description="Inhibitor I9" evidence="9">
    <location>
        <begin position="39"/>
        <end position="109"/>
    </location>
</feature>
<dbReference type="Pfam" id="PF05922">
    <property type="entry name" value="Inhibitor_I9"/>
    <property type="match status" value="1"/>
</dbReference>
<evidence type="ECO:0000313" key="11">
    <source>
        <dbReference type="Proteomes" id="UP000192840"/>
    </source>
</evidence>
<dbReference type="PROSITE" id="PS00138">
    <property type="entry name" value="SUBTILASE_SER"/>
    <property type="match status" value="1"/>
</dbReference>
<sequence>MAVGFAAAMLAAGTVTAGSAQAAEGTILSANGAQQVPGRYIVVLSDAKSPRSESAASARSLTGKYGGAVRSTWSTALNGFSVELSEDKARKLAADPRVEYVAPVVEMRLADTQNGATWGLDRADQRDLPLNGAYTYDTGASNVTSYIADTGINTRHQDFGGRATAGYDAFNDGYNGQDCQGHGTHVAGTVGGSTYGIAKATRLVAVRVLNCQGSGTNEGIIGGINWITQNAVKPAVVNMSLGGGANSPLDNAIVNSINSGITYVVAAGNENQNACNVSPARVGAAITVGATGRNDARASFSNWGSCLDLFAPGVDITSASHSSTTGTATMSGTSMASPHTAGVAALYLAANPGAGPAQVRDALVTNATPNKVTSAGTGSPNRLMYSRFGGTNPPGGGTCSEFTGTGSLSSGQSAYQPNGQYYQSTVSGTHRGCLTGPAGSDFDLYLQKWNGSAWASVAQGTTEAADETVTYSGTAGHYRWQIHAYSGGGSYTLKFDNP</sequence>
<keyword evidence="2 6" id="KW-0645">Protease</keyword>
<dbReference type="InterPro" id="IPR050131">
    <property type="entry name" value="Peptidase_S8_subtilisin-like"/>
</dbReference>
<feature type="chain" id="PRO_5012213047" evidence="7">
    <location>
        <begin position="23"/>
        <end position="498"/>
    </location>
</feature>
<proteinExistence type="inferred from homology"/>
<dbReference type="InterPro" id="IPR036852">
    <property type="entry name" value="Peptidase_S8/S53_dom_sf"/>
</dbReference>
<dbReference type="SUPFAM" id="SSF54897">
    <property type="entry name" value="Protease propeptides/inhibitors"/>
    <property type="match status" value="1"/>
</dbReference>
<dbReference type="AlphaFoldDB" id="A0A1W2A506"/>
<dbReference type="eggNOG" id="COG1404">
    <property type="taxonomic scope" value="Bacteria"/>
</dbReference>
<dbReference type="InterPro" id="IPR000209">
    <property type="entry name" value="Peptidase_S8/S53_dom"/>
</dbReference>
<evidence type="ECO:0000313" key="10">
    <source>
        <dbReference type="EMBL" id="SMC55552.1"/>
    </source>
</evidence>
<accession>A0A1W2A506</accession>
<dbReference type="GO" id="GO:0004252">
    <property type="term" value="F:serine-type endopeptidase activity"/>
    <property type="evidence" value="ECO:0007669"/>
    <property type="project" value="UniProtKB-UniRule"/>
</dbReference>
<dbReference type="InterPro" id="IPR023828">
    <property type="entry name" value="Peptidase_S8_Ser-AS"/>
</dbReference>
<keyword evidence="3 6" id="KW-0378">Hydrolase</keyword>
<name>A0A1W2A506_9PSEU</name>
<dbReference type="Proteomes" id="UP000192840">
    <property type="component" value="Unassembled WGS sequence"/>
</dbReference>
<keyword evidence="7" id="KW-0732">Signal</keyword>
<evidence type="ECO:0000256" key="2">
    <source>
        <dbReference type="ARBA" id="ARBA00022670"/>
    </source>
</evidence>
<evidence type="ECO:0000256" key="4">
    <source>
        <dbReference type="ARBA" id="ARBA00022825"/>
    </source>
</evidence>
<evidence type="ECO:0000256" key="5">
    <source>
        <dbReference type="PIRSR" id="PIRSR615500-1"/>
    </source>
</evidence>
<gene>
    <name evidence="10" type="ORF">SAMN05660733_00469</name>
</gene>
<dbReference type="InterPro" id="IPR010259">
    <property type="entry name" value="S8pro/Inhibitor_I9"/>
</dbReference>
<dbReference type="Pfam" id="PF00082">
    <property type="entry name" value="Peptidase_S8"/>
    <property type="match status" value="1"/>
</dbReference>
<dbReference type="PANTHER" id="PTHR43806">
    <property type="entry name" value="PEPTIDASE S8"/>
    <property type="match status" value="1"/>
</dbReference>
<dbReference type="PROSITE" id="PS51892">
    <property type="entry name" value="SUBTILASE"/>
    <property type="match status" value="1"/>
</dbReference>
<feature type="signal peptide" evidence="7">
    <location>
        <begin position="1"/>
        <end position="22"/>
    </location>
</feature>
<organism evidence="10 11">
    <name type="scientific">Lentzea albidocapillata</name>
    <dbReference type="NCBI Taxonomy" id="40571"/>
    <lineage>
        <taxon>Bacteria</taxon>
        <taxon>Bacillati</taxon>
        <taxon>Actinomycetota</taxon>
        <taxon>Actinomycetes</taxon>
        <taxon>Pseudonocardiales</taxon>
        <taxon>Pseudonocardiaceae</taxon>
        <taxon>Lentzea</taxon>
    </lineage>
</organism>
<dbReference type="CDD" id="cd04077">
    <property type="entry name" value="Peptidases_S8_PCSK9_ProteinaseK_like"/>
    <property type="match status" value="1"/>
</dbReference>
<dbReference type="Gene3D" id="2.60.120.380">
    <property type="match status" value="1"/>
</dbReference>
<dbReference type="FunFam" id="3.40.50.200:FF:000014">
    <property type="entry name" value="Proteinase K"/>
    <property type="match status" value="1"/>
</dbReference>
<dbReference type="InterPro" id="IPR034193">
    <property type="entry name" value="PCSK9_ProteinaseK-like"/>
</dbReference>
<feature type="domain" description="Peptidase S8/S53" evidence="8">
    <location>
        <begin position="147"/>
        <end position="370"/>
    </location>
</feature>
<protein>
    <submittedName>
        <fullName evidence="10">Serine protease, subtilisin family</fullName>
    </submittedName>
</protein>
<evidence type="ECO:0000256" key="7">
    <source>
        <dbReference type="SAM" id="SignalP"/>
    </source>
</evidence>
<dbReference type="PANTHER" id="PTHR43806:SF11">
    <property type="entry name" value="CEREVISIN-RELATED"/>
    <property type="match status" value="1"/>
</dbReference>
<comment type="similarity">
    <text evidence="1 6">Belongs to the peptidase S8 family.</text>
</comment>
<dbReference type="RefSeq" id="WP_245815859.1">
    <property type="nucleotide sequence ID" value="NZ_FWYC01000003.1"/>
</dbReference>
<evidence type="ECO:0000256" key="6">
    <source>
        <dbReference type="PROSITE-ProRule" id="PRU01240"/>
    </source>
</evidence>
<feature type="active site" description="Charge relay system" evidence="5 6">
    <location>
        <position position="334"/>
    </location>
</feature>
<keyword evidence="4 6" id="KW-0720">Serine protease</keyword>